<evidence type="ECO:0000256" key="1">
    <source>
        <dbReference type="ARBA" id="ARBA00022741"/>
    </source>
</evidence>
<dbReference type="Gene3D" id="1.10.510.10">
    <property type="entry name" value="Transferase(Phosphotransferase) domain 1"/>
    <property type="match status" value="1"/>
</dbReference>
<evidence type="ECO:0000256" key="2">
    <source>
        <dbReference type="ARBA" id="ARBA00022840"/>
    </source>
</evidence>
<dbReference type="InterPro" id="IPR016032">
    <property type="entry name" value="Sig_transdc_resp-reg_C-effctor"/>
</dbReference>
<dbReference type="EMBL" id="KJ605395">
    <property type="protein sequence ID" value="AIU93532.1"/>
    <property type="molecule type" value="Genomic_DNA"/>
</dbReference>
<dbReference type="CDD" id="cd14014">
    <property type="entry name" value="STKc_PknB_like"/>
    <property type="match status" value="1"/>
</dbReference>
<dbReference type="InterPro" id="IPR011990">
    <property type="entry name" value="TPR-like_helical_dom_sf"/>
</dbReference>
<dbReference type="GO" id="GO:0005524">
    <property type="term" value="F:ATP binding"/>
    <property type="evidence" value="ECO:0007669"/>
    <property type="project" value="UniProtKB-UniRule"/>
</dbReference>
<dbReference type="PRINTS" id="PR00364">
    <property type="entry name" value="DISEASERSIST"/>
</dbReference>
<keyword evidence="3" id="KW-0802">TPR repeat</keyword>
<reference evidence="8" key="1">
    <citation type="submission" date="2014-03" db="EMBL/GenBank/DDBJ databases">
        <authorList>
            <person name="Zhang G."/>
            <person name="Zhu L."/>
            <person name="Fang P."/>
        </authorList>
    </citation>
    <scope>NUCLEOTIDE SEQUENCE</scope>
    <source>
        <strain evidence="8">NS1</strain>
        <plasmid evidence="8">pNSL1</plasmid>
    </source>
</reference>
<evidence type="ECO:0000256" key="3">
    <source>
        <dbReference type="PROSITE-ProRule" id="PRU00339"/>
    </source>
</evidence>
<dbReference type="PANTHER" id="PTHR47691">
    <property type="entry name" value="REGULATOR-RELATED"/>
    <property type="match status" value="1"/>
</dbReference>
<proteinExistence type="predicted"/>
<dbReference type="SUPFAM" id="SSF52540">
    <property type="entry name" value="P-loop containing nucleoside triphosphate hydrolases"/>
    <property type="match status" value="1"/>
</dbReference>
<keyword evidence="8" id="KW-0614">Plasmid</keyword>
<dbReference type="PRINTS" id="PR00038">
    <property type="entry name" value="HTHLUXR"/>
</dbReference>
<dbReference type="InterPro" id="IPR019734">
    <property type="entry name" value="TPR_rpt"/>
</dbReference>
<dbReference type="SMART" id="SM00421">
    <property type="entry name" value="HTH_LUXR"/>
    <property type="match status" value="1"/>
</dbReference>
<dbReference type="SMART" id="SM00028">
    <property type="entry name" value="TPR"/>
    <property type="match status" value="1"/>
</dbReference>
<dbReference type="InterPro" id="IPR000719">
    <property type="entry name" value="Prot_kinase_dom"/>
</dbReference>
<dbReference type="GO" id="GO:0004672">
    <property type="term" value="F:protein kinase activity"/>
    <property type="evidence" value="ECO:0007669"/>
    <property type="project" value="InterPro"/>
</dbReference>
<feature type="domain" description="HTH luxR-type" evidence="7">
    <location>
        <begin position="1040"/>
        <end position="1105"/>
    </location>
</feature>
<evidence type="ECO:0000256" key="4">
    <source>
        <dbReference type="PROSITE-ProRule" id="PRU10141"/>
    </source>
</evidence>
<dbReference type="GO" id="GO:0006355">
    <property type="term" value="P:regulation of DNA-templated transcription"/>
    <property type="evidence" value="ECO:0007669"/>
    <property type="project" value="InterPro"/>
</dbReference>
<dbReference type="SUPFAM" id="SSF48452">
    <property type="entry name" value="TPR-like"/>
    <property type="match status" value="1"/>
</dbReference>
<dbReference type="SMART" id="SM00220">
    <property type="entry name" value="S_TKc"/>
    <property type="match status" value="1"/>
</dbReference>
<dbReference type="CDD" id="cd06170">
    <property type="entry name" value="LuxR_C_like"/>
    <property type="match status" value="1"/>
</dbReference>
<dbReference type="PROSITE" id="PS00107">
    <property type="entry name" value="PROTEIN_KINASE_ATP"/>
    <property type="match status" value="1"/>
</dbReference>
<dbReference type="PROSITE" id="PS50043">
    <property type="entry name" value="HTH_LUXR_2"/>
    <property type="match status" value="1"/>
</dbReference>
<dbReference type="GO" id="GO:0003677">
    <property type="term" value="F:DNA binding"/>
    <property type="evidence" value="ECO:0007669"/>
    <property type="project" value="InterPro"/>
</dbReference>
<dbReference type="Pfam" id="PF00069">
    <property type="entry name" value="Pkinase"/>
    <property type="match status" value="1"/>
</dbReference>
<dbReference type="Gene3D" id="1.25.40.10">
    <property type="entry name" value="Tetratricopeptide repeat domain"/>
    <property type="match status" value="1"/>
</dbReference>
<dbReference type="InterPro" id="IPR036388">
    <property type="entry name" value="WH-like_DNA-bd_sf"/>
</dbReference>
<dbReference type="InterPro" id="IPR058852">
    <property type="entry name" value="HTH_77"/>
</dbReference>
<dbReference type="PROSITE" id="PS50005">
    <property type="entry name" value="TPR"/>
    <property type="match status" value="1"/>
</dbReference>
<dbReference type="SUPFAM" id="SSF46894">
    <property type="entry name" value="C-terminal effector domain of the bipartite response regulators"/>
    <property type="match status" value="1"/>
</dbReference>
<keyword evidence="1 4" id="KW-0547">Nucleotide-binding</keyword>
<dbReference type="PROSITE" id="PS50011">
    <property type="entry name" value="PROTEIN_KINASE_DOM"/>
    <property type="match status" value="1"/>
</dbReference>
<name>A0A097SPS9_9NOCA</name>
<feature type="repeat" description="TPR" evidence="3">
    <location>
        <begin position="868"/>
        <end position="901"/>
    </location>
</feature>
<dbReference type="Pfam" id="PF25872">
    <property type="entry name" value="HTH_77"/>
    <property type="match status" value="1"/>
</dbReference>
<evidence type="ECO:0000259" key="6">
    <source>
        <dbReference type="PROSITE" id="PS50011"/>
    </source>
</evidence>
<feature type="region of interest" description="Disordered" evidence="5">
    <location>
        <begin position="1"/>
        <end position="23"/>
    </location>
</feature>
<dbReference type="Gene3D" id="1.10.10.10">
    <property type="entry name" value="Winged helix-like DNA-binding domain superfamily/Winged helix DNA-binding domain"/>
    <property type="match status" value="1"/>
</dbReference>
<evidence type="ECO:0000259" key="7">
    <source>
        <dbReference type="PROSITE" id="PS50043"/>
    </source>
</evidence>
<dbReference type="InterPro" id="IPR027417">
    <property type="entry name" value="P-loop_NTPase"/>
</dbReference>
<sequence>MVLPDGPLRREGGQPSLGCHTTMSDHDLEMTQRDVTVSVSSELSASGFESAEEIGRGGSGVVYRCVQSTLDRTVAVKVLAHDLSDAEARRFISEQKVMGRLTGHPNIVSVLQAGVTKNGYRYLVMPYFAQSSLSSRIRSSGPIPTREALRVGVRLCGALATAHSHGVIHRDVKPANILITDYGEPALADFGIAHTTESDGDDVAVAGSLAFIAPELFKGESPTAAADVYGLGVTLYVALAGYEELDRLAGLSARGHLDKARELADPRDLGVASDMVSLIKRCMSFNPDARPAVAEVGELLQSLQAQFHYPVDQMAIQVAGSRDCLPQGSETSSPPLGASRGLSATPVTSLLELTSFVGRRAELREVRQMFAGSRLVTLTGIGGVGKTRLAIKVAQNLRRVFPDGVWAIELSELNDPALLTDVVAAGLGIRHQSARPLLDHLIDSLAPKTALLLLDNCEQIVDAVAQLVDRLLRTCPSVKIMATSREPLGIRGETVLRVPPLTVPERSDDVTRRKDDSGDAVKLFVERAAAVLPDFTFTSKNSATVEGICRRLDGLPLAIELAAARLPALSPDQILSRLSDRFALLTRGNRDAPDRQQTLSLCIGWSYEMCTPAEQRVWKQLTVFAGGFDLESVERIIDAEDDTRDLLNVLTSLVDKSILIREEQGGTVRFRMLDTLRTFARRRDPDPKHLEALRRRHRDWYERVAVQADSEWFSRHQKHWIAYLTKEQPNLREALEFSISDDAERNSALRMATALEPFWYSVGLLSEGRHWLNRALNRTDLRSSALVAKALSRNGRLTEGLEERQSASGLAEMAEAIAEQTTDAYTRAYCQLTLGAHSVYTGEFTRARAALAVTHAIFAAHGDTPAQVRALLMLGWAHALQSDASKALECYEQALAITEEHGESVSRSYVLWAAAYASWLQRDLVIAQSRLDEGLQLVHDRRDPMMAGICLEVLAWVVATAGDSNRSSVLMGAAHTQAKQSGSSTVLFTRLQIHHDTCVAAARQALGDARFEAAYRRGVELDLDAAVDFAFGRSVTRHGRTAPASSLTGREWQVAALVAEGLTNRGIADRLVISRRTAEGHVEHILTKLGYSRRAQIAAWVTQQGSAPPV</sequence>
<gene>
    <name evidence="8" type="ORF">LRS1606.98</name>
</gene>
<feature type="binding site" evidence="4">
    <location>
        <position position="77"/>
    </location>
    <ligand>
        <name>ATP</name>
        <dbReference type="ChEBI" id="CHEBI:30616"/>
    </ligand>
</feature>
<dbReference type="InterPro" id="IPR008271">
    <property type="entry name" value="Ser/Thr_kinase_AS"/>
</dbReference>
<dbReference type="AlphaFoldDB" id="A0A097SPS9"/>
<evidence type="ECO:0000256" key="5">
    <source>
        <dbReference type="SAM" id="MobiDB-lite"/>
    </source>
</evidence>
<dbReference type="Gene3D" id="3.40.50.300">
    <property type="entry name" value="P-loop containing nucleotide triphosphate hydrolases"/>
    <property type="match status" value="1"/>
</dbReference>
<keyword evidence="2 4" id="KW-0067">ATP-binding</keyword>
<protein>
    <submittedName>
        <fullName evidence="8">Uncharacterized protein</fullName>
    </submittedName>
</protein>
<geneLocation type="plasmid" evidence="8">
    <name>pNSL1</name>
</geneLocation>
<accession>A0A097SPS9</accession>
<dbReference type="PANTHER" id="PTHR47691:SF3">
    <property type="entry name" value="HTH-TYPE TRANSCRIPTIONAL REGULATOR RV0890C-RELATED"/>
    <property type="match status" value="1"/>
</dbReference>
<dbReference type="SUPFAM" id="SSF56112">
    <property type="entry name" value="Protein kinase-like (PK-like)"/>
    <property type="match status" value="1"/>
</dbReference>
<feature type="domain" description="Protein kinase" evidence="6">
    <location>
        <begin position="48"/>
        <end position="307"/>
    </location>
</feature>
<organism evidence="8">
    <name type="scientific">Rhodococcus sp. NS1</name>
    <dbReference type="NCBI Taxonomy" id="402236"/>
    <lineage>
        <taxon>Bacteria</taxon>
        <taxon>Bacillati</taxon>
        <taxon>Actinomycetota</taxon>
        <taxon>Actinomycetes</taxon>
        <taxon>Mycobacteriales</taxon>
        <taxon>Nocardiaceae</taxon>
        <taxon>Rhodococcus</taxon>
    </lineage>
</organism>
<dbReference type="InterPro" id="IPR000792">
    <property type="entry name" value="Tscrpt_reg_LuxR_C"/>
</dbReference>
<dbReference type="Pfam" id="PF00196">
    <property type="entry name" value="GerE"/>
    <property type="match status" value="1"/>
</dbReference>
<dbReference type="InterPro" id="IPR011009">
    <property type="entry name" value="Kinase-like_dom_sf"/>
</dbReference>
<dbReference type="PROSITE" id="PS00108">
    <property type="entry name" value="PROTEIN_KINASE_ST"/>
    <property type="match status" value="1"/>
</dbReference>
<evidence type="ECO:0000313" key="8">
    <source>
        <dbReference type="EMBL" id="AIU93532.1"/>
    </source>
</evidence>
<dbReference type="InterPro" id="IPR017441">
    <property type="entry name" value="Protein_kinase_ATP_BS"/>
</dbReference>